<keyword evidence="11" id="KW-1185">Reference proteome</keyword>
<feature type="transmembrane region" description="Helical" evidence="8">
    <location>
        <begin position="197"/>
        <end position="213"/>
    </location>
</feature>
<evidence type="ECO:0000256" key="5">
    <source>
        <dbReference type="ARBA" id="ARBA00022692"/>
    </source>
</evidence>
<proteinExistence type="predicted"/>
<dbReference type="GO" id="GO:0005886">
    <property type="term" value="C:plasma membrane"/>
    <property type="evidence" value="ECO:0007669"/>
    <property type="project" value="UniProtKB-SubCell"/>
</dbReference>
<evidence type="ECO:0000256" key="1">
    <source>
        <dbReference type="ARBA" id="ARBA00004651"/>
    </source>
</evidence>
<feature type="transmembrane region" description="Helical" evidence="8">
    <location>
        <begin position="7"/>
        <end position="28"/>
    </location>
</feature>
<evidence type="ECO:0000256" key="7">
    <source>
        <dbReference type="ARBA" id="ARBA00023136"/>
    </source>
</evidence>
<keyword evidence="4 10" id="KW-0808">Transferase</keyword>
<feature type="domain" description="Glycosyltransferase RgtA/B/C/D-like" evidence="9">
    <location>
        <begin position="60"/>
        <end position="213"/>
    </location>
</feature>
<accession>A0A1H8P9H2</accession>
<dbReference type="OrthoDB" id="9775035at2"/>
<evidence type="ECO:0000313" key="11">
    <source>
        <dbReference type="Proteomes" id="UP000198847"/>
    </source>
</evidence>
<feature type="transmembrane region" description="Helical" evidence="8">
    <location>
        <begin position="368"/>
        <end position="388"/>
    </location>
</feature>
<dbReference type="PANTHER" id="PTHR33908">
    <property type="entry name" value="MANNOSYLTRANSFERASE YKCB-RELATED"/>
    <property type="match status" value="1"/>
</dbReference>
<dbReference type="GO" id="GO:0010041">
    <property type="term" value="P:response to iron(III) ion"/>
    <property type="evidence" value="ECO:0007669"/>
    <property type="project" value="TreeGrafter"/>
</dbReference>
<dbReference type="PANTHER" id="PTHR33908:SF3">
    <property type="entry name" value="UNDECAPRENYL PHOSPHATE-ALPHA-4-AMINO-4-DEOXY-L-ARABINOSE ARABINOSYL TRANSFERASE"/>
    <property type="match status" value="1"/>
</dbReference>
<dbReference type="InterPro" id="IPR050297">
    <property type="entry name" value="LipidA_mod_glycosyltrf_83"/>
</dbReference>
<dbReference type="Pfam" id="PF13231">
    <property type="entry name" value="PMT_2"/>
    <property type="match status" value="1"/>
</dbReference>
<keyword evidence="6 8" id="KW-1133">Transmembrane helix</keyword>
<feature type="transmembrane region" description="Helical" evidence="8">
    <location>
        <begin position="282"/>
        <end position="300"/>
    </location>
</feature>
<keyword evidence="3" id="KW-0328">Glycosyltransferase</keyword>
<feature type="transmembrane region" description="Helical" evidence="8">
    <location>
        <begin position="81"/>
        <end position="102"/>
    </location>
</feature>
<dbReference type="RefSeq" id="WP_091743689.1">
    <property type="nucleotide sequence ID" value="NZ_FODY01000001.1"/>
</dbReference>
<dbReference type="STRING" id="112903.SAMN04490178_101380"/>
<evidence type="ECO:0000313" key="10">
    <source>
        <dbReference type="EMBL" id="SEO38590.1"/>
    </source>
</evidence>
<evidence type="ECO:0000256" key="2">
    <source>
        <dbReference type="ARBA" id="ARBA00022475"/>
    </source>
</evidence>
<evidence type="ECO:0000256" key="4">
    <source>
        <dbReference type="ARBA" id="ARBA00022679"/>
    </source>
</evidence>
<dbReference type="GO" id="GO:0009103">
    <property type="term" value="P:lipopolysaccharide biosynthetic process"/>
    <property type="evidence" value="ECO:0007669"/>
    <property type="project" value="UniProtKB-ARBA"/>
</dbReference>
<dbReference type="EMBL" id="FODY01000001">
    <property type="protein sequence ID" value="SEO38590.1"/>
    <property type="molecule type" value="Genomic_DNA"/>
</dbReference>
<dbReference type="Proteomes" id="UP000198847">
    <property type="component" value="Unassembled WGS sequence"/>
</dbReference>
<organism evidence="10 11">
    <name type="scientific">Propionispora vibrioides</name>
    <dbReference type="NCBI Taxonomy" id="112903"/>
    <lineage>
        <taxon>Bacteria</taxon>
        <taxon>Bacillati</taxon>
        <taxon>Bacillota</taxon>
        <taxon>Negativicutes</taxon>
        <taxon>Selenomonadales</taxon>
        <taxon>Sporomusaceae</taxon>
        <taxon>Propionispora</taxon>
    </lineage>
</organism>
<feature type="transmembrane region" description="Helical" evidence="8">
    <location>
        <begin position="247"/>
        <end position="270"/>
    </location>
</feature>
<keyword evidence="2" id="KW-1003">Cell membrane</keyword>
<feature type="transmembrane region" description="Helical" evidence="8">
    <location>
        <begin position="400"/>
        <end position="422"/>
    </location>
</feature>
<keyword evidence="5 8" id="KW-0812">Transmembrane</keyword>
<protein>
    <submittedName>
        <fullName evidence="10">4-amino-4-deoxy-L-arabinose transferase</fullName>
    </submittedName>
</protein>
<reference evidence="10 11" key="1">
    <citation type="submission" date="2016-10" db="EMBL/GenBank/DDBJ databases">
        <authorList>
            <person name="de Groot N.N."/>
        </authorList>
    </citation>
    <scope>NUCLEOTIDE SEQUENCE [LARGE SCALE GENOMIC DNA]</scope>
    <source>
        <strain evidence="10 11">DSM 13305</strain>
    </source>
</reference>
<feature type="transmembrane region" description="Helical" evidence="8">
    <location>
        <begin position="306"/>
        <end position="325"/>
    </location>
</feature>
<evidence type="ECO:0000256" key="6">
    <source>
        <dbReference type="ARBA" id="ARBA00022989"/>
    </source>
</evidence>
<feature type="transmembrane region" description="Helical" evidence="8">
    <location>
        <begin position="155"/>
        <end position="185"/>
    </location>
</feature>
<feature type="transmembrane region" description="Helical" evidence="8">
    <location>
        <begin position="123"/>
        <end position="149"/>
    </location>
</feature>
<evidence type="ECO:0000256" key="3">
    <source>
        <dbReference type="ARBA" id="ARBA00022676"/>
    </source>
</evidence>
<comment type="subcellular location">
    <subcellularLocation>
        <location evidence="1">Cell membrane</location>
        <topology evidence="1">Multi-pass membrane protein</topology>
    </subcellularLocation>
</comment>
<evidence type="ECO:0000259" key="9">
    <source>
        <dbReference type="Pfam" id="PF13231"/>
    </source>
</evidence>
<dbReference type="GO" id="GO:0016763">
    <property type="term" value="F:pentosyltransferase activity"/>
    <property type="evidence" value="ECO:0007669"/>
    <property type="project" value="TreeGrafter"/>
</dbReference>
<sequence>MRNLSGLLLLIIISSTILFFNLGVTPLLDPDEPVYAETPREMLVYGDFVSPRIYGEYWYDKPPMYYWLVAASFKVFGINEFAARFPSALLALGCILAVYAAGRRLLGERAGLTSAFILATGIEFWYLGKAAVTDITLTLCLTLSLLGFIEKRYYFLYVFAALATLTKGPVGFLFPGAIICLYLLFTRKFSVLKEMRLLSGTALFLVIALPWYWSMYQIHGQIFIDTFLGFHNLTRFTSPEHPEGALWYYYIPVFVAGFFPWVAVFPQAVYRALWHNERETRRILLFLVIWTLFIFAFFSISQTKLVSYILPMFPPAALLAGWYIDDLVGRLWRQERSWGWIGLLVVLCALLIVTVVTGGRLLPVMETGAVLVAALLATVCGVAVYFLWYRRIYASFAVQVGGMLLFVAILMTSLLPAAAPYFSSKDLAAQFSQVYDGRSSVYIMKILHPGFTFYSGLYGQEIDKEEVGTRIRQEGRSYFIIRDLDYQRLTSEELQRIQVLVRDADKLVLLKP</sequence>
<gene>
    <name evidence="10" type="ORF">SAMN04490178_101380</name>
</gene>
<dbReference type="InterPro" id="IPR038731">
    <property type="entry name" value="RgtA/B/C-like"/>
</dbReference>
<name>A0A1H8P9H2_9FIRM</name>
<keyword evidence="7 8" id="KW-0472">Membrane</keyword>
<evidence type="ECO:0000256" key="8">
    <source>
        <dbReference type="SAM" id="Phobius"/>
    </source>
</evidence>
<dbReference type="AlphaFoldDB" id="A0A1H8P9H2"/>
<feature type="transmembrane region" description="Helical" evidence="8">
    <location>
        <begin position="337"/>
        <end position="356"/>
    </location>
</feature>